<feature type="domain" description="Katanin p80 subunit C-terminal" evidence="11">
    <location>
        <begin position="681"/>
        <end position="844"/>
    </location>
</feature>
<comment type="caution">
    <text evidence="12">The sequence shown here is derived from an EMBL/GenBank/DDBJ whole genome shotgun (WGS) entry which is preliminary data.</text>
</comment>
<feature type="repeat" description="WD" evidence="8">
    <location>
        <begin position="190"/>
        <end position="231"/>
    </location>
</feature>
<gene>
    <name evidence="12" type="ORF">PPERSA_09337</name>
</gene>
<dbReference type="InterPro" id="IPR020472">
    <property type="entry name" value="WD40_PAC1"/>
</dbReference>
<keyword evidence="3 8" id="KW-0853">WD repeat</keyword>
<dbReference type="Proteomes" id="UP000054937">
    <property type="component" value="Unassembled WGS sequence"/>
</dbReference>
<evidence type="ECO:0000256" key="7">
    <source>
        <dbReference type="HAMAP-Rule" id="MF_03022"/>
    </source>
</evidence>
<evidence type="ECO:0000256" key="2">
    <source>
        <dbReference type="ARBA" id="ARBA00022490"/>
    </source>
</evidence>
<dbReference type="GO" id="GO:0007019">
    <property type="term" value="P:microtubule depolymerization"/>
    <property type="evidence" value="ECO:0007669"/>
    <property type="project" value="TreeGrafter"/>
</dbReference>
<feature type="region of interest" description="Disordered" evidence="10">
    <location>
        <begin position="552"/>
        <end position="624"/>
    </location>
</feature>
<organism evidence="12 13">
    <name type="scientific">Pseudocohnilembus persalinus</name>
    <name type="common">Ciliate</name>
    <dbReference type="NCBI Taxonomy" id="266149"/>
    <lineage>
        <taxon>Eukaryota</taxon>
        <taxon>Sar</taxon>
        <taxon>Alveolata</taxon>
        <taxon>Ciliophora</taxon>
        <taxon>Intramacronucleata</taxon>
        <taxon>Oligohymenophorea</taxon>
        <taxon>Scuticociliatia</taxon>
        <taxon>Philasterida</taxon>
        <taxon>Pseudocohnilembidae</taxon>
        <taxon>Pseudocohnilembus</taxon>
    </lineage>
</organism>
<dbReference type="InParanoid" id="A0A0V0QXL0"/>
<dbReference type="SMART" id="SM00320">
    <property type="entry name" value="WD40"/>
    <property type="match status" value="6"/>
</dbReference>
<evidence type="ECO:0000256" key="5">
    <source>
        <dbReference type="ARBA" id="ARBA00022737"/>
    </source>
</evidence>
<dbReference type="InterPro" id="IPR028021">
    <property type="entry name" value="Katanin_C-terminal"/>
</dbReference>
<dbReference type="InterPro" id="IPR015943">
    <property type="entry name" value="WD40/YVTN_repeat-like_dom_sf"/>
</dbReference>
<feature type="compositionally biased region" description="Basic and acidic residues" evidence="10">
    <location>
        <begin position="484"/>
        <end position="497"/>
    </location>
</feature>
<dbReference type="OMA" id="NNNAYQQ"/>
<evidence type="ECO:0000256" key="10">
    <source>
        <dbReference type="SAM" id="MobiDB-lite"/>
    </source>
</evidence>
<evidence type="ECO:0000256" key="4">
    <source>
        <dbReference type="ARBA" id="ARBA00022701"/>
    </source>
</evidence>
<dbReference type="PROSITE" id="PS50082">
    <property type="entry name" value="WD_REPEATS_2"/>
    <property type="match status" value="4"/>
</dbReference>
<keyword evidence="4 7" id="KW-0493">Microtubule</keyword>
<dbReference type="InterPro" id="IPR001680">
    <property type="entry name" value="WD40_rpt"/>
</dbReference>
<evidence type="ECO:0000259" key="11">
    <source>
        <dbReference type="Pfam" id="PF13925"/>
    </source>
</evidence>
<dbReference type="PROSITE" id="PS50294">
    <property type="entry name" value="WD_REPEATS_REGION"/>
    <property type="match status" value="3"/>
</dbReference>
<dbReference type="PANTHER" id="PTHR19845:SF0">
    <property type="entry name" value="KATANIN P80 WD40 REPEAT-CONTAINING SUBUNIT B1"/>
    <property type="match status" value="1"/>
</dbReference>
<feature type="repeat" description="WD" evidence="8">
    <location>
        <begin position="148"/>
        <end position="189"/>
    </location>
</feature>
<evidence type="ECO:0000256" key="3">
    <source>
        <dbReference type="ARBA" id="ARBA00022574"/>
    </source>
</evidence>
<feature type="coiled-coil region" evidence="9">
    <location>
        <begin position="369"/>
        <end position="451"/>
    </location>
</feature>
<dbReference type="CDD" id="cd00200">
    <property type="entry name" value="WD40"/>
    <property type="match status" value="1"/>
</dbReference>
<feature type="compositionally biased region" description="Acidic residues" evidence="10">
    <location>
        <begin position="573"/>
        <end position="584"/>
    </location>
</feature>
<proteinExistence type="inferred from homology"/>
<comment type="subcellular location">
    <subcellularLocation>
        <location evidence="1 7">Cytoplasm</location>
        <location evidence="1 7">Cytoskeleton</location>
    </subcellularLocation>
</comment>
<feature type="compositionally biased region" description="Low complexity" evidence="10">
    <location>
        <begin position="608"/>
        <end position="624"/>
    </location>
</feature>
<feature type="repeat" description="WD" evidence="8">
    <location>
        <begin position="103"/>
        <end position="147"/>
    </location>
</feature>
<evidence type="ECO:0000256" key="8">
    <source>
        <dbReference type="PROSITE-ProRule" id="PRU00221"/>
    </source>
</evidence>
<dbReference type="GO" id="GO:0008017">
    <property type="term" value="F:microtubule binding"/>
    <property type="evidence" value="ECO:0007669"/>
    <property type="project" value="UniProtKB-UniRule"/>
</dbReference>
<dbReference type="PRINTS" id="PR00320">
    <property type="entry name" value="GPROTEINBRPT"/>
</dbReference>
<dbReference type="PANTHER" id="PTHR19845">
    <property type="entry name" value="KATANIN P80 SUBUNIT"/>
    <property type="match status" value="1"/>
</dbReference>
<keyword evidence="9" id="KW-0175">Coiled coil</keyword>
<dbReference type="Gene3D" id="2.130.10.10">
    <property type="entry name" value="YVTN repeat-like/Quinoprotein amine dehydrogenase"/>
    <property type="match status" value="1"/>
</dbReference>
<dbReference type="GO" id="GO:0005874">
    <property type="term" value="C:microtubule"/>
    <property type="evidence" value="ECO:0007669"/>
    <property type="project" value="UniProtKB-KW"/>
</dbReference>
<name>A0A0V0QXL0_PSEPJ</name>
<feature type="repeat" description="WD" evidence="8">
    <location>
        <begin position="61"/>
        <end position="102"/>
    </location>
</feature>
<keyword evidence="5" id="KW-0677">Repeat</keyword>
<evidence type="ECO:0000313" key="12">
    <source>
        <dbReference type="EMBL" id="KRX07123.1"/>
    </source>
</evidence>
<sequence>MKRRNTKIHEFNVGLGTKVLCAKFGNQSKSVLVSGDDKNNVNLWKISKELPLMSLNNGPSLANAQVDVTSVLFNYSDTEIYSGSNRGTINVWDINNQKQSMTLKGHTVAINALSIFPMDEAQNLLVSGSYDTNVKVWDQRTKSAISTFKGHQMQINSLACSPDGRMIVSGSSDGTIKLWDLNAGKLIYTFMLHDSPVNTVKFNPQDMALASGASDKTVKYWDLETFQIISSTKPDTTPIQQILFSDDGKVLFSAANESLKVWNLEKDGLQLDNVESQWRQIQDMTISDVDDMILGLSATSSQFSLWACPLKLINMSEERQQKQYIYSRQDNKNQQMMDQQKLQQNQMYQNNLIKQGSYAQQYKQKLGGNENIQQNMQEIMANIQQVNNQMQNLDQQKQMININNNQQQQQNVEYQYQQQLQKQSEELQQKLKEQEEQLRQSQRMLEEQLLQQKISIQNQGQNDDNLGIPETNTVHIEPKQQVFYKKEIDRNNDKYRNNNDYNGGGLMEKERPEPDFDYDRKQEPEKDFNEQEEEKNLDQQQQMRFSMLQEEYRVNSTSKQKRANQNEINNQEDIIEEDLPEEAELERQNSQKKNQYIKTPQKTNPQINPTQYQQQNLPQQQQEYQQQVNVDNNNNNNIQQSNIMDQSSLTIMDGQFNMSSIYQQQDQDKYQQFDIIGDTLKEHQKFTHILQARINYMQPILHWWNNGNIKSALHAINQLTDSQLLMDALNMSLSLNKLQYLNIENVCILVSKAKILIESKYSPHIKCGLNFTSQILIKYKDEIINVKSFALMGKVDLAREERIKVYDKLLNELQRIYQLPRLKKIADKGSKDLGQMGKKLQNDLYNLFTKIDQVSNK</sequence>
<keyword evidence="2 7" id="KW-0963">Cytoplasm</keyword>
<feature type="compositionally biased region" description="Polar residues" evidence="10">
    <location>
        <begin position="460"/>
        <end position="474"/>
    </location>
</feature>
<protein>
    <recommendedName>
        <fullName evidence="7">Katanin p80 WD40 repeat-containing subunit B1 homolog</fullName>
    </recommendedName>
</protein>
<dbReference type="PROSITE" id="PS00678">
    <property type="entry name" value="WD_REPEATS_1"/>
    <property type="match status" value="1"/>
</dbReference>
<dbReference type="EMBL" id="LDAU01000087">
    <property type="protein sequence ID" value="KRX07123.1"/>
    <property type="molecule type" value="Genomic_DNA"/>
</dbReference>
<evidence type="ECO:0000256" key="6">
    <source>
        <dbReference type="ARBA" id="ARBA00023212"/>
    </source>
</evidence>
<dbReference type="InterPro" id="IPR026962">
    <property type="entry name" value="KTNB1"/>
</dbReference>
<dbReference type="HAMAP" id="MF_03022">
    <property type="entry name" value="Katanin_p80_B1"/>
    <property type="match status" value="1"/>
</dbReference>
<dbReference type="InterPro" id="IPR019775">
    <property type="entry name" value="WD40_repeat_CS"/>
</dbReference>
<keyword evidence="6 7" id="KW-0206">Cytoskeleton</keyword>
<dbReference type="Pfam" id="PF13925">
    <property type="entry name" value="Katanin_con80"/>
    <property type="match status" value="1"/>
</dbReference>
<dbReference type="Pfam" id="PF00400">
    <property type="entry name" value="WD40"/>
    <property type="match status" value="4"/>
</dbReference>
<feature type="compositionally biased region" description="Polar residues" evidence="10">
    <location>
        <begin position="591"/>
        <end position="607"/>
    </location>
</feature>
<dbReference type="InterPro" id="IPR036322">
    <property type="entry name" value="WD40_repeat_dom_sf"/>
</dbReference>
<dbReference type="GO" id="GO:0008352">
    <property type="term" value="C:katanin complex"/>
    <property type="evidence" value="ECO:0007669"/>
    <property type="project" value="InterPro"/>
</dbReference>
<evidence type="ECO:0000256" key="1">
    <source>
        <dbReference type="ARBA" id="ARBA00004245"/>
    </source>
</evidence>
<dbReference type="AlphaFoldDB" id="A0A0V0QXL0"/>
<feature type="compositionally biased region" description="Basic and acidic residues" evidence="10">
    <location>
        <begin position="507"/>
        <end position="537"/>
    </location>
</feature>
<feature type="region of interest" description="Disordered" evidence="10">
    <location>
        <begin position="460"/>
        <end position="540"/>
    </location>
</feature>
<dbReference type="OrthoDB" id="538223at2759"/>
<reference evidence="12 13" key="1">
    <citation type="journal article" date="2015" name="Sci. Rep.">
        <title>Genome of the facultative scuticociliatosis pathogen Pseudocohnilembus persalinus provides insight into its virulence through horizontal gene transfer.</title>
        <authorList>
            <person name="Xiong J."/>
            <person name="Wang G."/>
            <person name="Cheng J."/>
            <person name="Tian M."/>
            <person name="Pan X."/>
            <person name="Warren A."/>
            <person name="Jiang C."/>
            <person name="Yuan D."/>
            <person name="Miao W."/>
        </authorList>
    </citation>
    <scope>NUCLEOTIDE SEQUENCE [LARGE SCALE GENOMIC DNA]</scope>
    <source>
        <strain evidence="12">36N120E</strain>
    </source>
</reference>
<dbReference type="SUPFAM" id="SSF50978">
    <property type="entry name" value="WD40 repeat-like"/>
    <property type="match status" value="1"/>
</dbReference>
<keyword evidence="13" id="KW-1185">Reference proteome</keyword>
<dbReference type="GO" id="GO:0051013">
    <property type="term" value="P:microtubule severing"/>
    <property type="evidence" value="ECO:0007669"/>
    <property type="project" value="UniProtKB-UniRule"/>
</dbReference>
<evidence type="ECO:0000313" key="13">
    <source>
        <dbReference type="Proteomes" id="UP000054937"/>
    </source>
</evidence>
<dbReference type="GO" id="GO:0005737">
    <property type="term" value="C:cytoplasm"/>
    <property type="evidence" value="ECO:0007669"/>
    <property type="project" value="UniProtKB-UniRule"/>
</dbReference>
<evidence type="ECO:0000256" key="9">
    <source>
        <dbReference type="SAM" id="Coils"/>
    </source>
</evidence>
<accession>A0A0V0QXL0</accession>
<comment type="function">
    <text evidence="7">May participate in a complex which severs microtubules in an ATP-dependent manner. Microtubule severing may promote rapid reorganization of cellular microtubule arrays.</text>
</comment>
<comment type="similarity">
    <text evidence="7">Belongs to the WD repeat KATNB1 family.</text>
</comment>